<dbReference type="PANTHER" id="PTHR46383:SF1">
    <property type="entry name" value="ASPARTATE AMINOTRANSFERASE"/>
    <property type="match status" value="1"/>
</dbReference>
<keyword evidence="4" id="KW-0808">Transferase</keyword>
<sequence length="140" mass="15424">MMLGLQGNMIISPPGFVQMAGLAALSGSWDPVKSMAKIYKRRVEYVANRLDDLEGISCPKPEGAFYVWADISGLSESSLSFCADLLEKKKTVALSGSHFGPIGSSYIRLALVKPMDILEEAMDRIELYIKERAKYTPSFP</sequence>
<dbReference type="EMBL" id="BART01025377">
    <property type="protein sequence ID" value="GAH00151.1"/>
    <property type="molecule type" value="Genomic_DNA"/>
</dbReference>
<dbReference type="GO" id="GO:0008483">
    <property type="term" value="F:transaminase activity"/>
    <property type="evidence" value="ECO:0007669"/>
    <property type="project" value="UniProtKB-KW"/>
</dbReference>
<dbReference type="InterPro" id="IPR015424">
    <property type="entry name" value="PyrdxlP-dep_Trfase"/>
</dbReference>
<protein>
    <recommendedName>
        <fullName evidence="6">Aminotransferase class I/classII large domain-containing protein</fullName>
    </recommendedName>
</protein>
<comment type="caution">
    <text evidence="7">The sequence shown here is derived from an EMBL/GenBank/DDBJ whole genome shotgun (WGS) entry which is preliminary data.</text>
</comment>
<evidence type="ECO:0000256" key="1">
    <source>
        <dbReference type="ARBA" id="ARBA00001933"/>
    </source>
</evidence>
<comment type="similarity">
    <text evidence="2">Belongs to the class-I pyridoxal-phosphate-dependent aminotransferase family.</text>
</comment>
<dbReference type="InterPro" id="IPR015422">
    <property type="entry name" value="PyrdxlP-dep_Trfase_small"/>
</dbReference>
<dbReference type="GO" id="GO:0006520">
    <property type="term" value="P:amino acid metabolic process"/>
    <property type="evidence" value="ECO:0007669"/>
    <property type="project" value="InterPro"/>
</dbReference>
<evidence type="ECO:0000313" key="7">
    <source>
        <dbReference type="EMBL" id="GAH00151.1"/>
    </source>
</evidence>
<evidence type="ECO:0000256" key="3">
    <source>
        <dbReference type="ARBA" id="ARBA00022576"/>
    </source>
</evidence>
<comment type="cofactor">
    <cofactor evidence="1">
        <name>pyridoxal 5'-phosphate</name>
        <dbReference type="ChEBI" id="CHEBI:597326"/>
    </cofactor>
</comment>
<name>X1BWH2_9ZZZZ</name>
<evidence type="ECO:0000256" key="4">
    <source>
        <dbReference type="ARBA" id="ARBA00022679"/>
    </source>
</evidence>
<evidence type="ECO:0000256" key="2">
    <source>
        <dbReference type="ARBA" id="ARBA00007441"/>
    </source>
</evidence>
<dbReference type="InterPro" id="IPR050596">
    <property type="entry name" value="AspAT/PAT-like"/>
</dbReference>
<feature type="domain" description="Aminotransferase class I/classII large" evidence="6">
    <location>
        <begin position="5"/>
        <end position="125"/>
    </location>
</feature>
<evidence type="ECO:0000259" key="6">
    <source>
        <dbReference type="Pfam" id="PF00155"/>
    </source>
</evidence>
<accession>X1BWH2</accession>
<dbReference type="PANTHER" id="PTHR46383">
    <property type="entry name" value="ASPARTATE AMINOTRANSFERASE"/>
    <property type="match status" value="1"/>
</dbReference>
<reference evidence="7" key="1">
    <citation type="journal article" date="2014" name="Front. Microbiol.">
        <title>High frequency of phylogenetically diverse reductive dehalogenase-homologous genes in deep subseafloor sedimentary metagenomes.</title>
        <authorList>
            <person name="Kawai M."/>
            <person name="Futagami T."/>
            <person name="Toyoda A."/>
            <person name="Takaki Y."/>
            <person name="Nishi S."/>
            <person name="Hori S."/>
            <person name="Arai W."/>
            <person name="Tsubouchi T."/>
            <person name="Morono Y."/>
            <person name="Uchiyama I."/>
            <person name="Ito T."/>
            <person name="Fujiyama A."/>
            <person name="Inagaki F."/>
            <person name="Takami H."/>
        </authorList>
    </citation>
    <scope>NUCLEOTIDE SEQUENCE</scope>
    <source>
        <strain evidence="7">Expedition CK06-06</strain>
    </source>
</reference>
<keyword evidence="5" id="KW-0663">Pyridoxal phosphate</keyword>
<organism evidence="7">
    <name type="scientific">marine sediment metagenome</name>
    <dbReference type="NCBI Taxonomy" id="412755"/>
    <lineage>
        <taxon>unclassified sequences</taxon>
        <taxon>metagenomes</taxon>
        <taxon>ecological metagenomes</taxon>
    </lineage>
</organism>
<dbReference type="SUPFAM" id="SSF53383">
    <property type="entry name" value="PLP-dependent transferases"/>
    <property type="match status" value="1"/>
</dbReference>
<dbReference type="Gene3D" id="3.90.1150.10">
    <property type="entry name" value="Aspartate Aminotransferase, domain 1"/>
    <property type="match status" value="1"/>
</dbReference>
<dbReference type="Pfam" id="PF00155">
    <property type="entry name" value="Aminotran_1_2"/>
    <property type="match status" value="1"/>
</dbReference>
<gene>
    <name evidence="7" type="ORF">S01H4_45562</name>
</gene>
<dbReference type="CDD" id="cd00609">
    <property type="entry name" value="AAT_like"/>
    <property type="match status" value="1"/>
</dbReference>
<evidence type="ECO:0000256" key="5">
    <source>
        <dbReference type="ARBA" id="ARBA00022898"/>
    </source>
</evidence>
<proteinExistence type="inferred from homology"/>
<dbReference type="InterPro" id="IPR004839">
    <property type="entry name" value="Aminotransferase_I/II_large"/>
</dbReference>
<dbReference type="GO" id="GO:0030170">
    <property type="term" value="F:pyridoxal phosphate binding"/>
    <property type="evidence" value="ECO:0007669"/>
    <property type="project" value="InterPro"/>
</dbReference>
<dbReference type="AlphaFoldDB" id="X1BWH2"/>
<keyword evidence="3" id="KW-0032">Aminotransferase</keyword>